<keyword evidence="3" id="KW-1185">Reference proteome</keyword>
<evidence type="ECO:0000256" key="1">
    <source>
        <dbReference type="SAM" id="SignalP"/>
    </source>
</evidence>
<name>A0A7K0EJG4_9BACT</name>
<feature type="chain" id="PRO_5029703581" description="DUF5723 domain-containing protein" evidence="1">
    <location>
        <begin position="19"/>
        <end position="441"/>
    </location>
</feature>
<evidence type="ECO:0000313" key="2">
    <source>
        <dbReference type="EMBL" id="MRS61882.1"/>
    </source>
</evidence>
<proteinExistence type="predicted"/>
<organism evidence="2 3">
    <name type="scientific">Larkinella terrae</name>
    <dbReference type="NCBI Taxonomy" id="2025311"/>
    <lineage>
        <taxon>Bacteria</taxon>
        <taxon>Pseudomonadati</taxon>
        <taxon>Bacteroidota</taxon>
        <taxon>Cytophagia</taxon>
        <taxon>Cytophagales</taxon>
        <taxon>Spirosomataceae</taxon>
        <taxon>Larkinella</taxon>
    </lineage>
</organism>
<gene>
    <name evidence="2" type="ORF">GJJ30_11340</name>
</gene>
<dbReference type="AlphaFoldDB" id="A0A7K0EJG4"/>
<keyword evidence="1" id="KW-0732">Signal</keyword>
<reference evidence="2 3" key="1">
    <citation type="journal article" date="2018" name="Antonie Van Leeuwenhoek">
        <title>Larkinella terrae sp. nov., isolated from soil on Jeju Island, South Korea.</title>
        <authorList>
            <person name="Ten L.N."/>
            <person name="Jeon J."/>
            <person name="Park S.J."/>
            <person name="Park S."/>
            <person name="Lee S.Y."/>
            <person name="Kim M.K."/>
            <person name="Jung H.Y."/>
        </authorList>
    </citation>
    <scope>NUCLEOTIDE SEQUENCE [LARGE SCALE GENOMIC DNA]</scope>
    <source>
        <strain evidence="2 3">KCTC 52001</strain>
    </source>
</reference>
<evidence type="ECO:0000313" key="3">
    <source>
        <dbReference type="Proteomes" id="UP000441754"/>
    </source>
</evidence>
<protein>
    <recommendedName>
        <fullName evidence="4">DUF5723 domain-containing protein</fullName>
    </recommendedName>
</protein>
<evidence type="ECO:0008006" key="4">
    <source>
        <dbReference type="Google" id="ProtNLM"/>
    </source>
</evidence>
<comment type="caution">
    <text evidence="2">The sequence shown here is derived from an EMBL/GenBank/DDBJ whole genome shotgun (WGS) entry which is preliminary data.</text>
</comment>
<sequence>MKLLLFFLFAFFFQQAICQDLYFSEKGKHIKELTIIVDSTKDTYATIFLTYEKVGANLKDKRVQLRSEKIVEARVSLLKMGTLDIDSLNKYIDFIDLEHSFQQSETIGVPIIIKKGFSYSLFKNKNIIIGLESDPEELIKEDGVILQVKLEKKQVKDFDSSDFQFTLLTGSNFSFFEKPKLTNFAGILNAYMPNIIGRLGISVGISNLNFTMDDPSFSNVIYPPKNVLIDPKSGFVSGAAYESITYKRYRSENLTSWSYYMQPTFELFSGENYNLSILGHLEFLSQTSNSKISEKNVQIDTLKIVLPRDEKIVLRSNRTPEPDRTITLPFSHGYFGLGVLWNVKQKDKFNFSLNAVGGRTTDNFNARQQLFFNELTNPRRDPILEIDRSSKWFYFVRALLTEKFTKVNATIGLDLRGNGKYPPQVGAYLGIKVDFSKFFGS</sequence>
<feature type="signal peptide" evidence="1">
    <location>
        <begin position="1"/>
        <end position="18"/>
    </location>
</feature>
<dbReference type="OrthoDB" id="9821867at2"/>
<dbReference type="RefSeq" id="WP_154175271.1">
    <property type="nucleotide sequence ID" value="NZ_WJXZ01000006.1"/>
</dbReference>
<dbReference type="EMBL" id="WJXZ01000006">
    <property type="protein sequence ID" value="MRS61882.1"/>
    <property type="molecule type" value="Genomic_DNA"/>
</dbReference>
<accession>A0A7K0EJG4</accession>
<dbReference type="Proteomes" id="UP000441754">
    <property type="component" value="Unassembled WGS sequence"/>
</dbReference>